<comment type="subcellular location">
    <subcellularLocation>
        <location evidence="1">Cell outer membrane</location>
    </subcellularLocation>
</comment>
<keyword evidence="3 6" id="KW-0732">Signal</keyword>
<feature type="chain" id="PRO_5037013702" evidence="6">
    <location>
        <begin position="23"/>
        <end position="522"/>
    </location>
</feature>
<dbReference type="InterPro" id="IPR011990">
    <property type="entry name" value="TPR-like_helical_dom_sf"/>
</dbReference>
<dbReference type="Pfam" id="PF07980">
    <property type="entry name" value="SusD_RagB"/>
    <property type="match status" value="1"/>
</dbReference>
<protein>
    <submittedName>
        <fullName evidence="9">RagB/SusD family nutrient uptake outer membrane protein</fullName>
    </submittedName>
</protein>
<sequence length="522" mass="59416">MKFINKHIIKLMAMVIVVMAIAACHDNLEEPFENRVPTEEVDYTMSKDMILPLYGAYSQFYMRRGWEGIPLQSVRGDDVNAGGYGDAQPFFMTDRYVYDQGYWMYNSLWGLEYTTIFRMFDAEEQIELYRENSGNPNADQYIAETMVIKGWLLRNLARTWGDILIPETSDPSDMLVTDVSTYAEVMQYISDLMDEAIPNLPDMHPADRTDVPGGVTKYTALALKAMVNLELKEYQKVADATSQIIKSNKFALYSDYYELFKKDGELCSENLFELQFSDYNQSTGPQETYLYAFYGSQNWSPKVEGAKSGWGFWEPTLKWIKFMLDRGDDTRLQTSVLFTNKGINTLKADPAYSTLPAWISNTTPSGDIVNDYARANFASGKHYLPSDQLTPGRNDYGNGKNYPLIRYAEILLIHAEAMVQGATSSAMSADEAVNKVRNRAGLGSITGVGLQEVLDEKFAELAMELGARFYDMVRYEQYDELNYSDRYDDSDGVRQFNADKVFLPYPLAQLDQLPNLKAYANN</sequence>
<evidence type="ECO:0000256" key="5">
    <source>
        <dbReference type="ARBA" id="ARBA00023237"/>
    </source>
</evidence>
<dbReference type="GO" id="GO:0009279">
    <property type="term" value="C:cell outer membrane"/>
    <property type="evidence" value="ECO:0007669"/>
    <property type="project" value="UniProtKB-SubCell"/>
</dbReference>
<keyword evidence="4" id="KW-0472">Membrane</keyword>
<comment type="caution">
    <text evidence="9">The sequence shown here is derived from an EMBL/GenBank/DDBJ whole genome shotgun (WGS) entry which is preliminary data.</text>
</comment>
<feature type="domain" description="RagB/SusD" evidence="7">
    <location>
        <begin position="269"/>
        <end position="517"/>
    </location>
</feature>
<name>A0A941IZP0_9BACT</name>
<evidence type="ECO:0000256" key="1">
    <source>
        <dbReference type="ARBA" id="ARBA00004442"/>
    </source>
</evidence>
<evidence type="ECO:0000259" key="8">
    <source>
        <dbReference type="Pfam" id="PF14322"/>
    </source>
</evidence>
<evidence type="ECO:0000259" key="7">
    <source>
        <dbReference type="Pfam" id="PF07980"/>
    </source>
</evidence>
<dbReference type="SUPFAM" id="SSF48452">
    <property type="entry name" value="TPR-like"/>
    <property type="match status" value="1"/>
</dbReference>
<evidence type="ECO:0000256" key="2">
    <source>
        <dbReference type="ARBA" id="ARBA00006275"/>
    </source>
</evidence>
<evidence type="ECO:0000313" key="9">
    <source>
        <dbReference type="EMBL" id="MBR8538020.1"/>
    </source>
</evidence>
<comment type="similarity">
    <text evidence="2">Belongs to the SusD family.</text>
</comment>
<accession>A0A941IZP0</accession>
<organism evidence="9 10">
    <name type="scientific">Carboxylicivirga sediminis</name>
    <dbReference type="NCBI Taxonomy" id="2006564"/>
    <lineage>
        <taxon>Bacteria</taxon>
        <taxon>Pseudomonadati</taxon>
        <taxon>Bacteroidota</taxon>
        <taxon>Bacteroidia</taxon>
        <taxon>Marinilabiliales</taxon>
        <taxon>Marinilabiliaceae</taxon>
        <taxon>Carboxylicivirga</taxon>
    </lineage>
</organism>
<keyword evidence="10" id="KW-1185">Reference proteome</keyword>
<dbReference type="InterPro" id="IPR012944">
    <property type="entry name" value="SusD_RagB_dom"/>
</dbReference>
<reference evidence="9" key="1">
    <citation type="journal article" date="2018" name="Int. J. Syst. Evol. Microbiol.">
        <title>Carboxylicivirga sediminis sp. nov., isolated from coastal sediment.</title>
        <authorList>
            <person name="Wang F.Q."/>
            <person name="Ren L.H."/>
            <person name="Zou R.J."/>
            <person name="Sun Y.Z."/>
            <person name="Liu X.J."/>
            <person name="Jiang F."/>
            <person name="Liu L.J."/>
        </authorList>
    </citation>
    <scope>NUCLEOTIDE SEQUENCE</scope>
    <source>
        <strain evidence="9">JR1</strain>
    </source>
</reference>
<evidence type="ECO:0000313" key="10">
    <source>
        <dbReference type="Proteomes" id="UP000679220"/>
    </source>
</evidence>
<reference evidence="9" key="2">
    <citation type="submission" date="2021-04" db="EMBL/GenBank/DDBJ databases">
        <authorList>
            <person name="Zhang T."/>
            <person name="Zhang Y."/>
            <person name="Lu D."/>
            <person name="Zuo D."/>
            <person name="Du Z."/>
        </authorList>
    </citation>
    <scope>NUCLEOTIDE SEQUENCE</scope>
    <source>
        <strain evidence="9">JR1</strain>
    </source>
</reference>
<evidence type="ECO:0000256" key="6">
    <source>
        <dbReference type="SAM" id="SignalP"/>
    </source>
</evidence>
<dbReference type="InterPro" id="IPR033985">
    <property type="entry name" value="SusD-like_N"/>
</dbReference>
<evidence type="ECO:0000256" key="4">
    <source>
        <dbReference type="ARBA" id="ARBA00023136"/>
    </source>
</evidence>
<proteinExistence type="inferred from homology"/>
<dbReference type="Pfam" id="PF14322">
    <property type="entry name" value="SusD-like_3"/>
    <property type="match status" value="1"/>
</dbReference>
<gene>
    <name evidence="9" type="ORF">KDU71_20795</name>
</gene>
<feature type="signal peptide" evidence="6">
    <location>
        <begin position="1"/>
        <end position="22"/>
    </location>
</feature>
<dbReference type="RefSeq" id="WP_212193041.1">
    <property type="nucleotide sequence ID" value="NZ_JAGTAR010000046.1"/>
</dbReference>
<dbReference type="EMBL" id="JAGTAR010000046">
    <property type="protein sequence ID" value="MBR8538020.1"/>
    <property type="molecule type" value="Genomic_DNA"/>
</dbReference>
<dbReference type="PROSITE" id="PS51257">
    <property type="entry name" value="PROKAR_LIPOPROTEIN"/>
    <property type="match status" value="1"/>
</dbReference>
<evidence type="ECO:0000256" key="3">
    <source>
        <dbReference type="ARBA" id="ARBA00022729"/>
    </source>
</evidence>
<dbReference type="AlphaFoldDB" id="A0A941IZP0"/>
<keyword evidence="5" id="KW-0998">Cell outer membrane</keyword>
<dbReference type="Gene3D" id="1.25.40.390">
    <property type="match status" value="1"/>
</dbReference>
<dbReference type="Proteomes" id="UP000679220">
    <property type="component" value="Unassembled WGS sequence"/>
</dbReference>
<feature type="domain" description="SusD-like N-terminal" evidence="8">
    <location>
        <begin position="95"/>
        <end position="204"/>
    </location>
</feature>